<sequence>MLWSYDVGLRGESKGNTFKLNIARPTLGLPPRFERCYMCFDSIKKALKVACRPFIGLDECHLKSKYGEILLIVIASDASDQYLPIAFGVVENETKGSWIWFVKLLLDDIGCDSRHVVASIHRKVDDPIKYVHKCCHRTTYIASYNEVITLISGQNKWARTSDLEILPPSFKRGLGRPNKLYRREPDEASQARWKRTNIINRVIQKGIPKKEAQRQCEYCGIDLDELATLLNDEDTLDIEPLNVDISPAKPHVPSKQSVNVNLTSFDSTTIRTLKTHGIMGPMRHAEDPFVVPEEEKCWQC</sequence>
<keyword evidence="3" id="KW-1185">Reference proteome</keyword>
<feature type="domain" description="MULE transposase" evidence="1">
    <location>
        <begin position="55"/>
        <end position="109"/>
    </location>
</feature>
<dbReference type="Proteomes" id="UP001058974">
    <property type="component" value="Chromosome 6"/>
</dbReference>
<evidence type="ECO:0000259" key="1">
    <source>
        <dbReference type="Pfam" id="PF10551"/>
    </source>
</evidence>
<dbReference type="EMBL" id="JAMSHJ010000006">
    <property type="protein sequence ID" value="KAI5393748.1"/>
    <property type="molecule type" value="Genomic_DNA"/>
</dbReference>
<protein>
    <recommendedName>
        <fullName evidence="1">MULE transposase domain-containing protein</fullName>
    </recommendedName>
</protein>
<dbReference type="PANTHER" id="PTHR31973:SF195">
    <property type="entry name" value="MUDR FAMILY TRANSPOSASE"/>
    <property type="match status" value="1"/>
</dbReference>
<organism evidence="2 3">
    <name type="scientific">Pisum sativum</name>
    <name type="common">Garden pea</name>
    <name type="synonym">Lathyrus oleraceus</name>
    <dbReference type="NCBI Taxonomy" id="3888"/>
    <lineage>
        <taxon>Eukaryota</taxon>
        <taxon>Viridiplantae</taxon>
        <taxon>Streptophyta</taxon>
        <taxon>Embryophyta</taxon>
        <taxon>Tracheophyta</taxon>
        <taxon>Spermatophyta</taxon>
        <taxon>Magnoliopsida</taxon>
        <taxon>eudicotyledons</taxon>
        <taxon>Gunneridae</taxon>
        <taxon>Pentapetalae</taxon>
        <taxon>rosids</taxon>
        <taxon>fabids</taxon>
        <taxon>Fabales</taxon>
        <taxon>Fabaceae</taxon>
        <taxon>Papilionoideae</taxon>
        <taxon>50 kb inversion clade</taxon>
        <taxon>NPAAA clade</taxon>
        <taxon>Hologalegina</taxon>
        <taxon>IRL clade</taxon>
        <taxon>Fabeae</taxon>
        <taxon>Lathyrus</taxon>
    </lineage>
</organism>
<dbReference type="Gramene" id="Psat06G0074800-T1">
    <property type="protein sequence ID" value="KAI5393748.1"/>
    <property type="gene ID" value="KIW84_060748"/>
</dbReference>
<dbReference type="Pfam" id="PF10551">
    <property type="entry name" value="MULE"/>
    <property type="match status" value="1"/>
</dbReference>
<accession>A0A9D4W0H4</accession>
<dbReference type="PANTHER" id="PTHR31973">
    <property type="entry name" value="POLYPROTEIN, PUTATIVE-RELATED"/>
    <property type="match status" value="1"/>
</dbReference>
<evidence type="ECO:0000313" key="2">
    <source>
        <dbReference type="EMBL" id="KAI5393748.1"/>
    </source>
</evidence>
<evidence type="ECO:0000313" key="3">
    <source>
        <dbReference type="Proteomes" id="UP001058974"/>
    </source>
</evidence>
<name>A0A9D4W0H4_PEA</name>
<gene>
    <name evidence="2" type="ORF">KIW84_060748</name>
</gene>
<dbReference type="InterPro" id="IPR018289">
    <property type="entry name" value="MULE_transposase_dom"/>
</dbReference>
<reference evidence="2 3" key="1">
    <citation type="journal article" date="2022" name="Nat. Genet.">
        <title>Improved pea reference genome and pan-genome highlight genomic features and evolutionary characteristics.</title>
        <authorList>
            <person name="Yang T."/>
            <person name="Liu R."/>
            <person name="Luo Y."/>
            <person name="Hu S."/>
            <person name="Wang D."/>
            <person name="Wang C."/>
            <person name="Pandey M.K."/>
            <person name="Ge S."/>
            <person name="Xu Q."/>
            <person name="Li N."/>
            <person name="Li G."/>
            <person name="Huang Y."/>
            <person name="Saxena R.K."/>
            <person name="Ji Y."/>
            <person name="Li M."/>
            <person name="Yan X."/>
            <person name="He Y."/>
            <person name="Liu Y."/>
            <person name="Wang X."/>
            <person name="Xiang C."/>
            <person name="Varshney R.K."/>
            <person name="Ding H."/>
            <person name="Gao S."/>
            <person name="Zong X."/>
        </authorList>
    </citation>
    <scope>NUCLEOTIDE SEQUENCE [LARGE SCALE GENOMIC DNA]</scope>
    <source>
        <strain evidence="2 3">cv. Zhongwan 6</strain>
    </source>
</reference>
<proteinExistence type="predicted"/>
<dbReference type="AlphaFoldDB" id="A0A9D4W0H4"/>
<comment type="caution">
    <text evidence="2">The sequence shown here is derived from an EMBL/GenBank/DDBJ whole genome shotgun (WGS) entry which is preliminary data.</text>
</comment>